<dbReference type="eggNOG" id="COG2135">
    <property type="taxonomic scope" value="Bacteria"/>
</dbReference>
<evidence type="ECO:0000256" key="5">
    <source>
        <dbReference type="ARBA" id="ARBA00023124"/>
    </source>
</evidence>
<dbReference type="GO" id="GO:0006508">
    <property type="term" value="P:proteolysis"/>
    <property type="evidence" value="ECO:0007669"/>
    <property type="project" value="UniProtKB-KW"/>
</dbReference>
<proteinExistence type="inferred from homology"/>
<evidence type="ECO:0000256" key="3">
    <source>
        <dbReference type="ARBA" id="ARBA00022763"/>
    </source>
</evidence>
<keyword evidence="3" id="KW-0227">DNA damage</keyword>
<evidence type="ECO:0000256" key="7">
    <source>
        <dbReference type="ARBA" id="ARBA00023239"/>
    </source>
</evidence>
<dbReference type="RefSeq" id="WP_011128452.1">
    <property type="nucleotide sequence ID" value="NC_005070.1"/>
</dbReference>
<evidence type="ECO:0000256" key="6">
    <source>
        <dbReference type="ARBA" id="ARBA00023125"/>
    </source>
</evidence>
<dbReference type="EC" id="3.4.-.-" evidence="8"/>
<keyword evidence="5" id="KW-0190">Covalent protein-DNA linkage</keyword>
<keyword evidence="6" id="KW-0238">DNA-binding</keyword>
<dbReference type="KEGG" id="syw:SYNW1588"/>
<keyword evidence="7" id="KW-0456">Lyase</keyword>
<dbReference type="STRING" id="84588.SYNW1588"/>
<dbReference type="PANTHER" id="PTHR13604:SF0">
    <property type="entry name" value="ABASIC SITE PROCESSING PROTEIN HMCES"/>
    <property type="match status" value="1"/>
</dbReference>
<evidence type="ECO:0000256" key="4">
    <source>
        <dbReference type="ARBA" id="ARBA00022801"/>
    </source>
</evidence>
<dbReference type="GO" id="GO:0016829">
    <property type="term" value="F:lyase activity"/>
    <property type="evidence" value="ECO:0007669"/>
    <property type="project" value="UniProtKB-KW"/>
</dbReference>
<dbReference type="Gene3D" id="3.90.1680.10">
    <property type="entry name" value="SOS response associated peptidase-like"/>
    <property type="match status" value="1"/>
</dbReference>
<evidence type="ECO:0000256" key="1">
    <source>
        <dbReference type="ARBA" id="ARBA00008136"/>
    </source>
</evidence>
<dbReference type="InterPro" id="IPR036590">
    <property type="entry name" value="SRAP-like"/>
</dbReference>
<reference evidence="9 10" key="1">
    <citation type="journal article" date="2003" name="Nature">
        <title>The genome of a motile marine Synechococcus.</title>
        <authorList>
            <person name="Palenik B."/>
            <person name="Brahamsha B."/>
            <person name="Larimer F."/>
            <person name="Land M."/>
            <person name="Hauser L."/>
            <person name="Chain P."/>
            <person name="Lamerdin J."/>
            <person name="Regala W."/>
            <person name="Allen E.A."/>
            <person name="McCarren J."/>
            <person name="Paulsen I."/>
            <person name="Dufresne A."/>
            <person name="Partensky F."/>
            <person name="Webb E."/>
            <person name="Waterbury J."/>
        </authorList>
    </citation>
    <scope>NUCLEOTIDE SEQUENCE [LARGE SCALE GENOMIC DNA]</scope>
    <source>
        <strain evidence="9 10">WH8102</strain>
    </source>
</reference>
<dbReference type="GO" id="GO:0003697">
    <property type="term" value="F:single-stranded DNA binding"/>
    <property type="evidence" value="ECO:0007669"/>
    <property type="project" value="InterPro"/>
</dbReference>
<gene>
    <name evidence="9" type="ordered locus">SYNW1588</name>
</gene>
<evidence type="ECO:0000256" key="2">
    <source>
        <dbReference type="ARBA" id="ARBA00022670"/>
    </source>
</evidence>
<dbReference type="PANTHER" id="PTHR13604">
    <property type="entry name" value="DC12-RELATED"/>
    <property type="match status" value="1"/>
</dbReference>
<accession>Q7U5V3</accession>
<dbReference type="InterPro" id="IPR003738">
    <property type="entry name" value="SRAP"/>
</dbReference>
<dbReference type="Proteomes" id="UP000001422">
    <property type="component" value="Chromosome"/>
</dbReference>
<keyword evidence="10" id="KW-1185">Reference proteome</keyword>
<dbReference type="AlphaFoldDB" id="Q7U5V3"/>
<protein>
    <recommendedName>
        <fullName evidence="8">Abasic site processing protein</fullName>
        <ecNumber evidence="8">3.4.-.-</ecNumber>
    </recommendedName>
</protein>
<sequence length="208" mass="23873">MCGRYSLDTPLQALQALLQPWLRDADAGWLQHYAPRRLIRPGEPVLALRREHGQSVASHMLWGLLPRWVKDPLAGPRPINARAETLEDKASFRGPWRHHRCLLPADGFLEQGEQIQRLDQQLFWLAGLWDRWIGPDGSEVETCCVITTRPNHLLETLHDRMPVVIPRGLEEIWLDPGDGAHRRALEPMLDPWPSDGWSRRGTSQLSLF</sequence>
<organism evidence="9 10">
    <name type="scientific">Parasynechococcus marenigrum (strain WH8102)</name>
    <dbReference type="NCBI Taxonomy" id="84588"/>
    <lineage>
        <taxon>Bacteria</taxon>
        <taxon>Bacillati</taxon>
        <taxon>Cyanobacteriota</taxon>
        <taxon>Cyanophyceae</taxon>
        <taxon>Synechococcales</taxon>
        <taxon>Prochlorococcaceae</taxon>
        <taxon>Parasynechococcus</taxon>
        <taxon>Parasynechococcus marenigrum</taxon>
    </lineage>
</organism>
<dbReference type="EMBL" id="BX569693">
    <property type="protein sequence ID" value="CAE08103.1"/>
    <property type="molecule type" value="Genomic_DNA"/>
</dbReference>
<name>Q7U5V3_PARMW</name>
<dbReference type="SUPFAM" id="SSF143081">
    <property type="entry name" value="BB1717-like"/>
    <property type="match status" value="1"/>
</dbReference>
<evidence type="ECO:0000313" key="10">
    <source>
        <dbReference type="Proteomes" id="UP000001422"/>
    </source>
</evidence>
<comment type="similarity">
    <text evidence="1 8">Belongs to the SOS response-associated peptidase family.</text>
</comment>
<keyword evidence="4 8" id="KW-0378">Hydrolase</keyword>
<evidence type="ECO:0000256" key="8">
    <source>
        <dbReference type="RuleBase" id="RU364100"/>
    </source>
</evidence>
<dbReference type="GO" id="GO:0106300">
    <property type="term" value="P:protein-DNA covalent cross-linking repair"/>
    <property type="evidence" value="ECO:0007669"/>
    <property type="project" value="InterPro"/>
</dbReference>
<dbReference type="GO" id="GO:0008233">
    <property type="term" value="F:peptidase activity"/>
    <property type="evidence" value="ECO:0007669"/>
    <property type="project" value="UniProtKB-KW"/>
</dbReference>
<keyword evidence="2 8" id="KW-0645">Protease</keyword>
<evidence type="ECO:0000313" key="9">
    <source>
        <dbReference type="EMBL" id="CAE08103.1"/>
    </source>
</evidence>
<dbReference type="HOGENOM" id="CLU_035990_6_3_3"/>
<dbReference type="Pfam" id="PF02586">
    <property type="entry name" value="SRAP"/>
    <property type="match status" value="1"/>
</dbReference>